<comment type="subcellular location">
    <subcellularLocation>
        <location evidence="1">Cell envelope</location>
    </subcellularLocation>
</comment>
<dbReference type="Pfam" id="PF07940">
    <property type="entry name" value="Hepar_II_III_C"/>
    <property type="match status" value="1"/>
</dbReference>
<gene>
    <name evidence="4" type="ORF">ASPCAL14399</name>
</gene>
<feature type="domain" description="Heparinase II/III-like C-terminal" evidence="3">
    <location>
        <begin position="381"/>
        <end position="547"/>
    </location>
</feature>
<dbReference type="PANTHER" id="PTHR38045:SF1">
    <property type="entry name" value="HEPARINASE II_III-LIKE PROTEIN"/>
    <property type="match status" value="1"/>
</dbReference>
<evidence type="ECO:0000313" key="4">
    <source>
        <dbReference type="EMBL" id="CEL11296.1"/>
    </source>
</evidence>
<dbReference type="InterPro" id="IPR008929">
    <property type="entry name" value="Chondroitin_lyas"/>
</dbReference>
<evidence type="ECO:0000256" key="1">
    <source>
        <dbReference type="ARBA" id="ARBA00004196"/>
    </source>
</evidence>
<dbReference type="OrthoDB" id="3476529at2759"/>
<dbReference type="Proteomes" id="UP000054771">
    <property type="component" value="Unassembled WGS sequence"/>
</dbReference>
<dbReference type="SUPFAM" id="SSF48230">
    <property type="entry name" value="Chondroitin AC/alginate lyase"/>
    <property type="match status" value="1"/>
</dbReference>
<dbReference type="Gene3D" id="2.70.98.70">
    <property type="match status" value="1"/>
</dbReference>
<dbReference type="STRING" id="454130.A0A0U5GHX4"/>
<feature type="signal peptide" evidence="2">
    <location>
        <begin position="1"/>
        <end position="17"/>
    </location>
</feature>
<proteinExistence type="predicted"/>
<dbReference type="GO" id="GO:0016829">
    <property type="term" value="F:lyase activity"/>
    <property type="evidence" value="ECO:0007669"/>
    <property type="project" value="InterPro"/>
</dbReference>
<dbReference type="InterPro" id="IPR012480">
    <property type="entry name" value="Hepar_II_III_C"/>
</dbReference>
<sequence>MLFSLAWLLMLASLANAAAVDFATLPAHPRLLFTDDRVQRVLAMNETDAYYRDVLGHLAATAQTAVKTPVALTSASSWSSTIRMNVGAAAGMYRLTNDTIYSDWIADTLLVLSGLADWNPSNFLNTADITMTVSLGYDWVYEALTDTQRITIETAIFDKAFVPAMDSSINSWSRHTNNWAQVTHGCLIIGALAAGDVNSTLASKVMEFSLPKLKVSLEQYAPDGGYIEGYSYGAYAGIFLGLMMGALDTALGDDLGISSLAGMDNLGAWLTHGLGQAGAFSWADGAWTLSNANTLWSVGYWATRFQKPEWLQGMLSAFTAAQAATFQAFLFYDSSLTSPTVLPTMPRYNQFSGVAGMTYRTSWTSSTSGWFFGFMAGFNGRSHGHLDAGSFVVDYKGHRWAELLGSDSYSLGDYFVAPRRWTYYRCRTEGSNTLSISPRIQTGLAFANQIPSANNSLLWTGSFDTSSRFGIANLTQAYANVSTSVLRGVAVLNDSQLLVRDEVRASSPVDIATSWHTSADVTVGFNNRTATLVLGGVTMEATLLSPPGAYFQLTNTNPCGAYTGCAEATNAGISNMAVRLGRMTADANIVLAFAESGTIVDDFDAELAEWYSLCTTDCWKGDNVEDPYWLANSEVYY</sequence>
<dbReference type="PANTHER" id="PTHR38045">
    <property type="entry name" value="CHROMOSOME 1, WHOLE GENOME SHOTGUN SEQUENCE"/>
    <property type="match status" value="1"/>
</dbReference>
<keyword evidence="5" id="KW-1185">Reference proteome</keyword>
<dbReference type="EMBL" id="CDMC01000024">
    <property type="protein sequence ID" value="CEL11296.1"/>
    <property type="molecule type" value="Genomic_DNA"/>
</dbReference>
<keyword evidence="2" id="KW-0732">Signal</keyword>
<evidence type="ECO:0000256" key="2">
    <source>
        <dbReference type="SAM" id="SignalP"/>
    </source>
</evidence>
<feature type="chain" id="PRO_5006857895" description="Heparinase II/III-like C-terminal domain-containing protein" evidence="2">
    <location>
        <begin position="18"/>
        <end position="637"/>
    </location>
</feature>
<evidence type="ECO:0000259" key="3">
    <source>
        <dbReference type="Pfam" id="PF07940"/>
    </source>
</evidence>
<dbReference type="Gene3D" id="1.50.10.100">
    <property type="entry name" value="Chondroitin AC/alginate lyase"/>
    <property type="match status" value="1"/>
</dbReference>
<name>A0A0U5GHX4_ASPCI</name>
<evidence type="ECO:0000313" key="5">
    <source>
        <dbReference type="Proteomes" id="UP000054771"/>
    </source>
</evidence>
<dbReference type="OMA" id="YWGYGTS"/>
<dbReference type="AlphaFoldDB" id="A0A0U5GHX4"/>
<accession>A0A0U5GHX4</accession>
<organism evidence="4 5">
    <name type="scientific">Aspergillus calidoustus</name>
    <dbReference type="NCBI Taxonomy" id="454130"/>
    <lineage>
        <taxon>Eukaryota</taxon>
        <taxon>Fungi</taxon>
        <taxon>Dikarya</taxon>
        <taxon>Ascomycota</taxon>
        <taxon>Pezizomycotina</taxon>
        <taxon>Eurotiomycetes</taxon>
        <taxon>Eurotiomycetidae</taxon>
        <taxon>Eurotiales</taxon>
        <taxon>Aspergillaceae</taxon>
        <taxon>Aspergillus</taxon>
        <taxon>Aspergillus subgen. Nidulantes</taxon>
    </lineage>
</organism>
<protein>
    <recommendedName>
        <fullName evidence="3">Heparinase II/III-like C-terminal domain-containing protein</fullName>
    </recommendedName>
</protein>
<reference evidence="5" key="1">
    <citation type="journal article" date="2016" name="Genome Announc.">
        <title>Draft genome sequences of fungus Aspergillus calidoustus.</title>
        <authorList>
            <person name="Horn F."/>
            <person name="Linde J."/>
            <person name="Mattern D.J."/>
            <person name="Walther G."/>
            <person name="Guthke R."/>
            <person name="Scherlach K."/>
            <person name="Martin K."/>
            <person name="Brakhage A.A."/>
            <person name="Petzke L."/>
            <person name="Valiante V."/>
        </authorList>
    </citation>
    <scope>NUCLEOTIDE SEQUENCE [LARGE SCALE GENOMIC DNA]</scope>
    <source>
        <strain evidence="5">SF006504</strain>
    </source>
</reference>